<evidence type="ECO:0000313" key="4">
    <source>
        <dbReference type="EMBL" id="VYU06250.1"/>
    </source>
</evidence>
<keyword evidence="2" id="KW-0472">Membrane</keyword>
<dbReference type="PROSITE" id="PS51820">
    <property type="entry name" value="PA14"/>
    <property type="match status" value="1"/>
</dbReference>
<sequence>MTQTAVANPLDDLASLLGFGDAAPAAAADHVVSDTVSPSGTTIDLFDYWLTTESGSEGPSNYPSAGINGGNQLWFSGGMPEGSGSDFGKTINHYSGRGEGPHFGIVSDGLGSDGYPSLAPNNTYRTGENSSTKTTQQSLAYLFSPLVSNTYKKSYPNATGLLQLDANGYYYYDSTKNFASYDKDAGRFVLYDGAAVDGSGFADSTKGMFFPFNTAEQVFTRESLNGSGPLESTVGPGGLNHYFGLSMTSYFMQPADGKSNGEDMVFEFSGDDDVWVFIDGKLVGDVGGIHDRVGLSINFAKGAVRIYNTSTAGGGRTYKETSLQDIFGSENLENGTFKTGSYHTLKFYYLERGSGPSNMSLKYNLVDIPASTMTKVDQLGKGVQGAEFELYQTDAAYENEKFIGSGVTDATGSFTFTDANTVPINFMNLNASGISHYVLKETKTPEGYRKSPDARLKYVTNDDKSIGFLLSDNYWESGVYARPEQVVTIVGDTVKEYGSDNKIEVGDGNVFAVVLKRDRSEKDMDKCWHAVSGNSVDGWTVSKDSITSTPQLADVQKAYFEKNEDGKYVADLKELPGDPEQYYCMVSKENQDAGNFDYTVAFYADDGKDNIWRLDTSTQYFQRQSAANLHVTDIKNMLHVQKVDDAEAPVDGVTFNLYRSNQMIEADGKLAPRAGEDPAFTGKTQDNRNNNDATIKMDGMLSLGPLSPGTYYLVEDADKAPKGYIPNDAVVRVIVDDEGVHADAGVEGDGVVTLGGIGSLVDSMSQFGVKDDIDMTLYRVIATKATSTASDADGDGAYALGGWAEDKSDTMTMESRPGSAYLEYVPVDSGIKAPGFTVDAGYVRAMVSQAKKPDTSDLGLANWTDLSKVANKNLSALFTGTNIVRITNERTASIAVRKEVAVPEGFELSKDAKERDFTLTFTFDKLGNLPTDTAFDAATFAVDKDGVERQVGNDYTITSGGTHTLKHGETIKVYGLPNGASYAVSEKPDVLYPQTQPADGGDIEGKVVAGETQTGTLVNTYAAKPATLAAGSIKYEKVLENWDAIPGAAFDIWLSTSDPAAPLPAEWQTSEDGARYVSKTATKDSPSGGFGTITYTKPGEYTYSLYEKTPTPDKQELGIDYSMAVYRAIVTVADDGMGQLSASVSMVQTVDDQGVDIDPYKTVALLTATFTNRYGLTSSIEGLRANKVLVDASGSGRVLRPGEFLFKATALNGAPALSNPETENVADGLITFGTAEFTEKHVGHTYTYKLEEVVSAPVEPGMTYHSAPFYGHIAVTKAENAGHPAVKTTVTYSADEAGKEPVATETPTFVNTYDPADAVLTGDAHIKGQKTLKGRDTLADEAFTFELTAFDDFTKQALESDALVFGSDKTATKLTARVEGAENGKPRGFAFDVDMTFTKVGTYRFAIKESVPKPAAPNMTYDPATAEAVVTIADVGGKLKAEVSYINPQAPSIVDRAVFTNVYHAEGALAEGIEVSKVLTGRAMKKTGEFSATVVGIDNTAGNTTDDEANAKLPKADTKILFPKASAGTTVGKKILGDILFTQEDAGKTFSYIVAEDVPAEGIDTEGVSYDRSQYRVDLAVTDTGTGKLSVTPTVTKIVDRDGKSLAHPETAQVAAFENRYEPAQAVIEDTTGVLPLTKKLSGRGWLDTDKFEFALTAKSLNGKTDADSLAKIPMPADAHAVVTKDSAPHYDSTTGAVPDATIKDFGFKGITYKQAGTYVYEVREVIPDDATNPDVPGKTYGQAGADERAKAGWTRGGVTYDSAKVATVTCEVKDNLTGQLYVEASCDPAAVPTFTNTYAAATPADASVEIQATKTFVNHQLGAGEFEFGVARFKNDGKLGDEVLSGTNGAAGSDQPAQVNFTGKLSYNTVDLAKAVKAGYANESIDGSGRATWTLKYLAYERALDANKHPGVTQTASSFNFTVTVTDNGDGTLSAIVNYPAGDLAFVNTYNTEGDNSVLYTPTGAKVLKLASEGLAAPDIDGRYRFTLTGEDGAPMPAAGGSVTVNDQSSVNFGAIAFTLDMLDGVEQANDGSRSRTFTYAVKEEGFVPGVTNDADSKSFKLTLKDDGKGHLTVTPEGDPRLPLFTFANTYTAQVPESDPVTTDGLFAKVLTGRDWMRGDAFTFVIEPVVDGTPVPDVTKVVLRRESAKAGEPQAFGFSKITFTYDDMKGSIPSADGTGTEKTFEYTVREAVPEDAAKIPGITYSDNVAHLEITLRDDGKGNLTATRTLTDDEGTVVFDDKGNLKTPATFTNVYAASAEFAGVPVVKELEGRDIKEGEFAFTVEGVGDASKAKLDEGARSFENPAPGEGSPRRVEMTALVGMGFTQEDAGKTFAFEVAEKPGTAGGVTYDQSAFRVRLSVADNGDGTLEVTPEVERVKDAQGAKLPKPEPADQIAFKNSYRPETSGSSVTDAIEVVKVLTGRELRAGEFSFELVEAGASGEHVVASGTNAADGSVELTPVTYDAPGEHLYTLREVVPGEADRVAGVTYDRAVYTVRTAVTDKGDGTLSVAHELRGADGAAVEGPATFTNVYTAGAVEMDPAAAGFTFTKVLKGKAWDGDAFAFTLEGADGAPMPEADPDAGVTANADGTLTKTVTAATREVDGSDAADFGFGPIRFERAGVYAYTVCEVVPERDAANPGIAYDGHPAKVKVAVTDDGSGKLAATATVEDGTFTNRYAMGTVDFDAAAGLQIVKNMTGRAIAKDAFSFTMKGEDAESVAKLNGGRELTVGTAGAPLVGNTATEMLPVATKLSFTQDDAGKTYRYTVFETDGGKLIDGVTYDGAKHELAFAVADGGSGVLEVAVSLDGEQVATYTGAAASARATDPVTVTFNNSYDAGSVDVGGDGAAAIKAHKTLIGRPLEAGEFSFNVVNTLDDAAKPVTSGTNDAQGDIAFEPISYTMEKLNNDVADGLAVRAPDGVYTYAYAVSEDTSSLPAGVTPVVASFPVEVLVTDSGTGSLGAQVVYPEGSDGSLEFRNAYGTGVGGATELAVGGAKVLKVESGETAPDIAGKFTFTLTGSKDAPMPEGAKDGIKTATNDASGSVDLGTISYTMESVFGSGSGERTKTFDYTVTESGEVPGVVNDLVSSRSFTVTVTDNGDGTLSAVSSEKPGAQFTFTNTYSVKPFDSTLTGEGGFTITKTLNGRDLREGEFEFALASQAEGEQTVVTAKNDASGKVAFPAISFNAPGEHHYTLAEIDGGLGGVTYDTTVYDVIATVVDNGDGTLGVTWSVSKAGQLLEGKQIVFANSYKATGTSITFNAAKVLTGRDLKKGEFSFELRDASGKVLQTVKNGSLTEGGYAPIAFDPITYDEPGTYDYRIVEVKGDAEGVTYDETVFTYHVVVTDDGSGQLKVEWTVGETGAPVFQNVFVKPEDPKPADPAKPADPGNGGSGDKLIQTGDNALVGMFAAAFAGIAAIGVGFTARRKKK</sequence>
<organism evidence="4">
    <name type="scientific">Collinsella intestinalis</name>
    <dbReference type="NCBI Taxonomy" id="147207"/>
    <lineage>
        <taxon>Bacteria</taxon>
        <taxon>Bacillati</taxon>
        <taxon>Actinomycetota</taxon>
        <taxon>Coriobacteriia</taxon>
        <taxon>Coriobacteriales</taxon>
        <taxon>Coriobacteriaceae</taxon>
        <taxon>Collinsella</taxon>
    </lineage>
</organism>
<evidence type="ECO:0000256" key="1">
    <source>
        <dbReference type="SAM" id="MobiDB-lite"/>
    </source>
</evidence>
<dbReference type="Pfam" id="PF24547">
    <property type="entry name" value="DUF7601"/>
    <property type="match status" value="1"/>
</dbReference>
<dbReference type="Pfam" id="PF17802">
    <property type="entry name" value="SpaA"/>
    <property type="match status" value="2"/>
</dbReference>
<dbReference type="RefSeq" id="WP_421756215.1">
    <property type="nucleotide sequence ID" value="NZ_CACRTN010000015.1"/>
</dbReference>
<dbReference type="Gene3D" id="2.60.40.10">
    <property type="entry name" value="Immunoglobulins"/>
    <property type="match status" value="2"/>
</dbReference>
<keyword evidence="2" id="KW-0812">Transmembrane</keyword>
<keyword evidence="2" id="KW-1133">Transmembrane helix</keyword>
<dbReference type="InterPro" id="IPR041033">
    <property type="entry name" value="SpaA_PFL_dom_1"/>
</dbReference>
<dbReference type="InterPro" id="IPR037524">
    <property type="entry name" value="PA14/GLEYA"/>
</dbReference>
<reference evidence="4" key="1">
    <citation type="submission" date="2019-11" db="EMBL/GenBank/DDBJ databases">
        <authorList>
            <person name="Feng L."/>
        </authorList>
    </citation>
    <scope>NUCLEOTIDE SEQUENCE</scope>
    <source>
        <strain evidence="4">CintestinalisLFYP54</strain>
    </source>
</reference>
<feature type="region of interest" description="Disordered" evidence="1">
    <location>
        <begin position="3369"/>
        <end position="3392"/>
    </location>
</feature>
<dbReference type="InterPro" id="IPR038174">
    <property type="entry name" value="Strep_pil_link_sf"/>
</dbReference>
<name>A0A6N3BNF0_9ACTN</name>
<dbReference type="Gene3D" id="2.60.40.1140">
    <property type="entry name" value="Collagen-binding surface protein Cna, B-type domain"/>
    <property type="match status" value="1"/>
</dbReference>
<protein>
    <submittedName>
        <fullName evidence="4">T surface-antigen of pili</fullName>
    </submittedName>
</protein>
<dbReference type="Pfam" id="PF12892">
    <property type="entry name" value="FctA"/>
    <property type="match status" value="16"/>
</dbReference>
<evidence type="ECO:0000259" key="3">
    <source>
        <dbReference type="PROSITE" id="PS51820"/>
    </source>
</evidence>
<proteinExistence type="predicted"/>
<dbReference type="NCBIfam" id="TIGR03786">
    <property type="entry name" value="strep_pil_rpt"/>
    <property type="match status" value="6"/>
</dbReference>
<dbReference type="Gene3D" id="2.60.40.3050">
    <property type="match status" value="16"/>
</dbReference>
<gene>
    <name evidence="4" type="ORF">CILFYP54_00665</name>
</gene>
<dbReference type="GO" id="GO:0005975">
    <property type="term" value="P:carbohydrate metabolic process"/>
    <property type="evidence" value="ECO:0007669"/>
    <property type="project" value="UniProtKB-ARBA"/>
</dbReference>
<accession>A0A6N3BNF0</accession>
<feature type="transmembrane region" description="Helical" evidence="2">
    <location>
        <begin position="3399"/>
        <end position="3420"/>
    </location>
</feature>
<evidence type="ECO:0000256" key="2">
    <source>
        <dbReference type="SAM" id="Phobius"/>
    </source>
</evidence>
<dbReference type="InterPro" id="IPR013783">
    <property type="entry name" value="Ig-like_fold"/>
</dbReference>
<dbReference type="InterPro" id="IPR022464">
    <property type="entry name" value="Strep_pil_isopept_link"/>
</dbReference>
<feature type="domain" description="PA14" evidence="3">
    <location>
        <begin position="191"/>
        <end position="377"/>
    </location>
</feature>
<dbReference type="EMBL" id="CACRTN010000015">
    <property type="protein sequence ID" value="VYU06250.1"/>
    <property type="molecule type" value="Genomic_DNA"/>
</dbReference>
<dbReference type="InterPro" id="IPR055382">
    <property type="entry name" value="DUF7601"/>
</dbReference>